<feature type="compositionally biased region" description="Low complexity" evidence="5">
    <location>
        <begin position="1518"/>
        <end position="1527"/>
    </location>
</feature>
<comment type="caution">
    <text evidence="8">The sequence shown here is derived from an EMBL/GenBank/DDBJ whole genome shotgun (WGS) entry which is preliminary data.</text>
</comment>
<dbReference type="PROSITE" id="PS50203">
    <property type="entry name" value="CALPAIN_CAT"/>
    <property type="match status" value="1"/>
</dbReference>
<feature type="region of interest" description="Disordered" evidence="5">
    <location>
        <begin position="1258"/>
        <end position="1306"/>
    </location>
</feature>
<dbReference type="PANTHER" id="PTHR46298">
    <property type="entry name" value="ANDROGLOBIN"/>
    <property type="match status" value="1"/>
</dbReference>
<dbReference type="EMBL" id="CAWUFR010000053">
    <property type="protein sequence ID" value="CAK6961916.1"/>
    <property type="molecule type" value="Genomic_DNA"/>
</dbReference>
<evidence type="ECO:0000256" key="5">
    <source>
        <dbReference type="SAM" id="MobiDB-lite"/>
    </source>
</evidence>
<evidence type="ECO:0000259" key="7">
    <source>
        <dbReference type="PROSITE" id="PS52042"/>
    </source>
</evidence>
<dbReference type="InterPro" id="IPR054095">
    <property type="entry name" value="Androglobin_V"/>
</dbReference>
<dbReference type="PROSITE" id="PS50096">
    <property type="entry name" value="IQ"/>
    <property type="match status" value="1"/>
</dbReference>
<organism evidence="8 9">
    <name type="scientific">Scomber scombrus</name>
    <name type="common">Atlantic mackerel</name>
    <name type="synonym">Scomber vernalis</name>
    <dbReference type="NCBI Taxonomy" id="13677"/>
    <lineage>
        <taxon>Eukaryota</taxon>
        <taxon>Metazoa</taxon>
        <taxon>Chordata</taxon>
        <taxon>Craniata</taxon>
        <taxon>Vertebrata</taxon>
        <taxon>Euteleostomi</taxon>
        <taxon>Actinopterygii</taxon>
        <taxon>Neopterygii</taxon>
        <taxon>Teleostei</taxon>
        <taxon>Neoteleostei</taxon>
        <taxon>Acanthomorphata</taxon>
        <taxon>Pelagiaria</taxon>
        <taxon>Scombriformes</taxon>
        <taxon>Scombridae</taxon>
        <taxon>Scomber</taxon>
    </lineage>
</organism>
<feature type="region of interest" description="Disordered" evidence="5">
    <location>
        <begin position="338"/>
        <end position="359"/>
    </location>
</feature>
<feature type="region of interest" description="Disordered" evidence="5">
    <location>
        <begin position="1370"/>
        <end position="1411"/>
    </location>
</feature>
<evidence type="ECO:0000256" key="2">
    <source>
        <dbReference type="ARBA" id="ARBA00022723"/>
    </source>
</evidence>
<dbReference type="GO" id="GO:0004198">
    <property type="term" value="F:calcium-dependent cysteine-type endopeptidase activity"/>
    <property type="evidence" value="ECO:0007669"/>
    <property type="project" value="InterPro"/>
</dbReference>
<evidence type="ECO:0000313" key="9">
    <source>
        <dbReference type="Proteomes" id="UP001314229"/>
    </source>
</evidence>
<keyword evidence="3" id="KW-0408">Iron</keyword>
<dbReference type="InterPro" id="IPR057249">
    <property type="entry name" value="Globin_CP_ADGB"/>
</dbReference>
<dbReference type="InterPro" id="IPR012292">
    <property type="entry name" value="Globin/Proto"/>
</dbReference>
<dbReference type="Pfam" id="PF22070">
    <property type="entry name" value="Androglobin_V"/>
    <property type="match status" value="2"/>
</dbReference>
<dbReference type="GO" id="GO:0006508">
    <property type="term" value="P:proteolysis"/>
    <property type="evidence" value="ECO:0007669"/>
    <property type="project" value="InterPro"/>
</dbReference>
<comment type="caution">
    <text evidence="4">Lacks conserved residue(s) required for the propagation of feature annotation.</text>
</comment>
<keyword evidence="9" id="KW-1185">Reference proteome</keyword>
<feature type="region of interest" description="Disordered" evidence="5">
    <location>
        <begin position="1192"/>
        <end position="1213"/>
    </location>
</feature>
<feature type="region of interest" description="Disordered" evidence="5">
    <location>
        <begin position="103"/>
        <end position="131"/>
    </location>
</feature>
<dbReference type="InterPro" id="IPR053033">
    <property type="entry name" value="Androglobin-like"/>
</dbReference>
<dbReference type="Proteomes" id="UP001314229">
    <property type="component" value="Unassembled WGS sequence"/>
</dbReference>
<name>A0AAV1NQN3_SCOSC</name>
<feature type="compositionally biased region" description="Basic and acidic residues" evidence="5">
    <location>
        <begin position="1272"/>
        <end position="1291"/>
    </location>
</feature>
<feature type="compositionally biased region" description="Basic and acidic residues" evidence="5">
    <location>
        <begin position="1507"/>
        <end position="1517"/>
    </location>
</feature>
<feature type="region of interest" description="Disordered" evidence="5">
    <location>
        <begin position="509"/>
        <end position="568"/>
    </location>
</feature>
<feature type="compositionally biased region" description="Polar residues" evidence="5">
    <location>
        <begin position="1397"/>
        <end position="1410"/>
    </location>
</feature>
<sequence length="1549" mass="174534">MQQLKTPPTLKLCYLATRKLSRAVGGNQTNAPPPGYLAFTFIVLNTMSKTQPKKKDSSSSKVSLSDRQTEATSQVATSSESLGGVWRCRFPIWPEWNDTEVSKEKWDSSKGAEDGKMTKSPNAPFFEDPEGKISLPPSLRVHSWKRPTEFIVNKGPTVFENHTTFDLISSNGHLICSELMRWIISEIYIVWTLSNSGAIEQNGWRPWEHIYSLCKVVKGHVPLYNNYGKYVVRLYWMGFWRKITVDDSMPFDEENNLLLPASTCQSELWPMLLAKALIKVANTNIVSEVCGEMGEFTFIHTLTSWIPETSPIKSVYLGKVWDFLRDSIPIFTHPDDSLPETKPQTACPAAGRDSSLTNSKSQLLEREKSTPEVAVCASYYPFQLHNNSSGFGLMANSSEFLRRYGLSLLYSHIVLLTRTRACPLEALPKPPPVPQWKLIRQRKEIVITDEPRKLPLSKPEQFIEVASPFLSDCVKSSVGPIPELVKSEAKQSAQGKQCYGSPMVSIAEREETECREGLEPDAAERTTNSANSTDKTEVTAEDRKKDDDDISNDGPKTALKEPVTEEPSTPIKQILQETWVDLDDFAKCFHTLLVFHKPQNYPHHFQKSHFKSTVLSKTATGNICTGSSSHSLTSGSLHVSSALASPECSEVRGTHYMCVDSLQPSQILISFSTLLLWGETAEESKDLSAHTHRQKEMSCRSAVLLAQPYSWKNLQSQLPVLTIKTTSSKAVMLSLPPGRHVLSIHTKAALGYHLHLCSKTRFIFGDEETIMSNLAKESARFTEQALSILRALSRVVALFSDEQDQPAARRALEEAHCPKNINITLAKWKHHKVFNSAVYHMLCEALGRKLTGEERFAVLALTADPSLLTAETKEHSLEMDAESKPPESWRDRQPTVKEVKAVTILQAGFKGHLGREILNASKPGTKENLRASKILCDMWPKVESDAAKYAAFLLWYVIDHSERKAELYPCQQDEWTRITFSDYSVSLPDTANSWVLVFREVFLVPKEMLLVPKVYSPIPNCLLHVINNDTGEELDMVFNKVVPHVYQPNKLGYTFVAEVITPESPPDGTKWRMRLIGSREPLPKLARETSLNMFSVKEFRDYYIPNDKDLICRYTVQVTADVLGTVQFQTSKPDVLIRLSILDQEREVVSNTGKGHVVIPVFNFMANKAEENQKGCPTQDKGVKMVDAPRQRDGEDCAAGKSNSSSDLYQPPTETMGHKYVVKAEVLYKSWDLDESQLAFVRMLRDLEKNEMKVYKLEDLKRSSTTPSNDGQKSDTPKANRKGDSDKEKGKPAASSKSGSRLGTSLDLTKPNWTLRVVSDKSKAESIVVKKDTERIDQIKAIKKAWEMAEPGRLAKAFQSRLKFLNQVQNQASDEATADDAESREPAATTPGPDPSLCTSEQKLSDTSQCHPHMDYTSFLRQQKDFPSLMDSQIEEIQQRERLEKIQTFRLGRDNVLEHRKQQELNRKELMRRQLEMYENMQAALWQRRKKFLDACEAFSSRQMAAMKKEQEEKQALEDAQQAAQEKTVPTSAANKQPNKGAKSAGKKK</sequence>
<dbReference type="GO" id="GO:0019825">
    <property type="term" value="F:oxygen binding"/>
    <property type="evidence" value="ECO:0007669"/>
    <property type="project" value="InterPro"/>
</dbReference>
<dbReference type="Pfam" id="PF00648">
    <property type="entry name" value="Peptidase_C2"/>
    <property type="match status" value="1"/>
</dbReference>
<dbReference type="GO" id="GO:0046872">
    <property type="term" value="F:metal ion binding"/>
    <property type="evidence" value="ECO:0007669"/>
    <property type="project" value="UniProtKB-KW"/>
</dbReference>
<dbReference type="PROSITE" id="PS52042">
    <property type="entry name" value="GLOBIN_CP_ADGB"/>
    <property type="match status" value="1"/>
</dbReference>
<dbReference type="Pfam" id="PF22068">
    <property type="entry name" value="Androglobin_II"/>
    <property type="match status" value="1"/>
</dbReference>
<accession>A0AAV1NQN3</accession>
<keyword evidence="2" id="KW-0479">Metal-binding</keyword>
<evidence type="ECO:0000256" key="1">
    <source>
        <dbReference type="ARBA" id="ARBA00022617"/>
    </source>
</evidence>
<feature type="region of interest" description="Disordered" evidence="5">
    <location>
        <begin position="1503"/>
        <end position="1549"/>
    </location>
</feature>
<evidence type="ECO:0000259" key="6">
    <source>
        <dbReference type="PROSITE" id="PS50203"/>
    </source>
</evidence>
<dbReference type="PANTHER" id="PTHR46298:SF1">
    <property type="entry name" value="ANDROGLOBIN"/>
    <property type="match status" value="1"/>
</dbReference>
<dbReference type="InterPro" id="IPR001300">
    <property type="entry name" value="Peptidase_C2_calpain_cat"/>
</dbReference>
<feature type="domain" description="Globin" evidence="7">
    <location>
        <begin position="755"/>
        <end position="960"/>
    </location>
</feature>
<feature type="compositionally biased region" description="Basic and acidic residues" evidence="5">
    <location>
        <begin position="509"/>
        <end position="524"/>
    </location>
</feature>
<feature type="region of interest" description="Disordered" evidence="5">
    <location>
        <begin position="50"/>
        <end position="77"/>
    </location>
</feature>
<dbReference type="GO" id="GO:0020037">
    <property type="term" value="F:heme binding"/>
    <property type="evidence" value="ECO:0007669"/>
    <property type="project" value="InterPro"/>
</dbReference>
<dbReference type="CDD" id="cd22307">
    <property type="entry name" value="Adgb_C_mid-like"/>
    <property type="match status" value="1"/>
</dbReference>
<evidence type="ECO:0000313" key="8">
    <source>
        <dbReference type="EMBL" id="CAK6961916.1"/>
    </source>
</evidence>
<feature type="region of interest" description="Disordered" evidence="5">
    <location>
        <begin position="874"/>
        <end position="893"/>
    </location>
</feature>
<gene>
    <name evidence="8" type="ORF">FSCOSCO3_A021117</name>
</gene>
<evidence type="ECO:0000256" key="4">
    <source>
        <dbReference type="PROSITE-ProRule" id="PRU00239"/>
    </source>
</evidence>
<evidence type="ECO:0000256" key="3">
    <source>
        <dbReference type="ARBA" id="ARBA00023004"/>
    </source>
</evidence>
<feature type="compositionally biased region" description="Polar residues" evidence="5">
    <location>
        <begin position="1528"/>
        <end position="1538"/>
    </location>
</feature>
<feature type="domain" description="Calpain catalytic" evidence="6">
    <location>
        <begin position="111"/>
        <end position="280"/>
    </location>
</feature>
<dbReference type="Gene3D" id="1.10.490.10">
    <property type="entry name" value="Globins"/>
    <property type="match status" value="1"/>
</dbReference>
<dbReference type="Pfam" id="PF22069">
    <property type="entry name" value="Androglobin_IV"/>
    <property type="match status" value="1"/>
</dbReference>
<dbReference type="SUPFAM" id="SSF54001">
    <property type="entry name" value="Cysteine proteinases"/>
    <property type="match status" value="1"/>
</dbReference>
<protein>
    <submittedName>
        <fullName evidence="8">LOW QUALITY PROTEIN: androglobin</fullName>
    </submittedName>
</protein>
<proteinExistence type="predicted"/>
<dbReference type="InterPro" id="IPR054093">
    <property type="entry name" value="Androglobin_II"/>
</dbReference>
<feature type="compositionally biased region" description="Basic and acidic residues" evidence="5">
    <location>
        <begin position="534"/>
        <end position="547"/>
    </location>
</feature>
<feature type="compositionally biased region" description="Basic and acidic residues" evidence="5">
    <location>
        <begin position="103"/>
        <end position="117"/>
    </location>
</feature>
<keyword evidence="1" id="KW-0349">Heme</keyword>
<dbReference type="InterPro" id="IPR054094">
    <property type="entry name" value="Androglobin_IV"/>
</dbReference>
<dbReference type="InterPro" id="IPR038765">
    <property type="entry name" value="Papain-like_cys_pep_sf"/>
</dbReference>
<reference evidence="8 9" key="1">
    <citation type="submission" date="2024-01" db="EMBL/GenBank/DDBJ databases">
        <authorList>
            <person name="Alioto T."/>
            <person name="Alioto T."/>
            <person name="Gomez Garrido J."/>
        </authorList>
    </citation>
    <scope>NUCLEOTIDE SEQUENCE [LARGE SCALE GENOMIC DNA]</scope>
</reference>